<evidence type="ECO:0000313" key="6">
    <source>
        <dbReference type="Proteomes" id="UP000569914"/>
    </source>
</evidence>
<proteinExistence type="predicted"/>
<dbReference type="InterPro" id="IPR032783">
    <property type="entry name" value="AraC_lig"/>
</dbReference>
<reference evidence="5 6" key="1">
    <citation type="submission" date="2020-07" db="EMBL/GenBank/DDBJ databases">
        <title>Sequencing the genomes of 1000 actinobacteria strains.</title>
        <authorList>
            <person name="Klenk H.-P."/>
        </authorList>
    </citation>
    <scope>NUCLEOTIDE SEQUENCE [LARGE SCALE GENOMIC DNA]</scope>
    <source>
        <strain evidence="5 6">DSM 22083</strain>
    </source>
</reference>
<evidence type="ECO:0000256" key="2">
    <source>
        <dbReference type="ARBA" id="ARBA00023125"/>
    </source>
</evidence>
<dbReference type="PROSITE" id="PS00041">
    <property type="entry name" value="HTH_ARAC_FAMILY_1"/>
    <property type="match status" value="1"/>
</dbReference>
<evidence type="ECO:0000313" key="5">
    <source>
        <dbReference type="EMBL" id="NYE73611.1"/>
    </source>
</evidence>
<dbReference type="AlphaFoldDB" id="A0A7Y9IBM8"/>
<dbReference type="Proteomes" id="UP000569914">
    <property type="component" value="Unassembled WGS sequence"/>
</dbReference>
<dbReference type="PANTHER" id="PTHR46796:SF13">
    <property type="entry name" value="HTH-TYPE TRANSCRIPTIONAL ACTIVATOR RHAS"/>
    <property type="match status" value="1"/>
</dbReference>
<dbReference type="SUPFAM" id="SSF46689">
    <property type="entry name" value="Homeodomain-like"/>
    <property type="match status" value="2"/>
</dbReference>
<keyword evidence="1" id="KW-0805">Transcription regulation</keyword>
<gene>
    <name evidence="5" type="ORF">BKA15_004940</name>
</gene>
<dbReference type="Gene3D" id="1.10.10.60">
    <property type="entry name" value="Homeodomain-like"/>
    <property type="match status" value="2"/>
</dbReference>
<protein>
    <submittedName>
        <fullName evidence="5">AraC-like DNA-binding protein</fullName>
    </submittedName>
</protein>
<evidence type="ECO:0000256" key="3">
    <source>
        <dbReference type="ARBA" id="ARBA00023163"/>
    </source>
</evidence>
<dbReference type="RefSeq" id="WP_179755231.1">
    <property type="nucleotide sequence ID" value="NZ_JACCBU010000001.1"/>
</dbReference>
<evidence type="ECO:0000259" key="4">
    <source>
        <dbReference type="PROSITE" id="PS01124"/>
    </source>
</evidence>
<keyword evidence="2 5" id="KW-0238">DNA-binding</keyword>
<keyword evidence="3" id="KW-0804">Transcription</keyword>
<dbReference type="Pfam" id="PF12852">
    <property type="entry name" value="Cupin_6"/>
    <property type="match status" value="1"/>
</dbReference>
<accession>A0A7Y9IBM8</accession>
<organism evidence="5 6">
    <name type="scientific">Microlunatus parietis</name>
    <dbReference type="NCBI Taxonomy" id="682979"/>
    <lineage>
        <taxon>Bacteria</taxon>
        <taxon>Bacillati</taxon>
        <taxon>Actinomycetota</taxon>
        <taxon>Actinomycetes</taxon>
        <taxon>Propionibacteriales</taxon>
        <taxon>Propionibacteriaceae</taxon>
        <taxon>Microlunatus</taxon>
    </lineage>
</organism>
<dbReference type="InterPro" id="IPR050204">
    <property type="entry name" value="AraC_XylS_family_regulators"/>
</dbReference>
<comment type="caution">
    <text evidence="5">The sequence shown here is derived from an EMBL/GenBank/DDBJ whole genome shotgun (WGS) entry which is preliminary data.</text>
</comment>
<keyword evidence="6" id="KW-1185">Reference proteome</keyword>
<dbReference type="GO" id="GO:0043565">
    <property type="term" value="F:sequence-specific DNA binding"/>
    <property type="evidence" value="ECO:0007669"/>
    <property type="project" value="InterPro"/>
</dbReference>
<sequence length="315" mass="33957">MDMLDGLLDGPRARSAFLLRSIMSPPWSIRIEDESPLTVVAPISGWAWIVPPDGDAVRLVPGDIAVATGGGHYTVADHPDTEPSVIVYPGQRCTSAADGRSLVDEWNLGIRTWGEHADGATVLLTASYERAGEVSRALLAALPPLLAVRREEWDSPLVALIAHESNRDGPGQRAMLDRLLDALVIAVLRTWFGRQRDKAPAWYRAQGDPVVGKALRLLQHAPEHPWTVAALAKEVGVSRAVLARRFSDLVGEPPMAYLTGWRLALAADLVCQPGLTLEAVARQVGYATAFALSAAFKRERGISPQQHRALAAAAS</sequence>
<evidence type="ECO:0000256" key="1">
    <source>
        <dbReference type="ARBA" id="ARBA00023015"/>
    </source>
</evidence>
<dbReference type="InterPro" id="IPR018060">
    <property type="entry name" value="HTH_AraC"/>
</dbReference>
<dbReference type="PROSITE" id="PS01124">
    <property type="entry name" value="HTH_ARAC_FAMILY_2"/>
    <property type="match status" value="1"/>
</dbReference>
<dbReference type="EMBL" id="JACCBU010000001">
    <property type="protein sequence ID" value="NYE73611.1"/>
    <property type="molecule type" value="Genomic_DNA"/>
</dbReference>
<feature type="domain" description="HTH araC/xylS-type" evidence="4">
    <location>
        <begin position="212"/>
        <end position="310"/>
    </location>
</feature>
<dbReference type="Pfam" id="PF12833">
    <property type="entry name" value="HTH_18"/>
    <property type="match status" value="1"/>
</dbReference>
<dbReference type="SMART" id="SM00342">
    <property type="entry name" value="HTH_ARAC"/>
    <property type="match status" value="1"/>
</dbReference>
<dbReference type="GO" id="GO:0003700">
    <property type="term" value="F:DNA-binding transcription factor activity"/>
    <property type="evidence" value="ECO:0007669"/>
    <property type="project" value="InterPro"/>
</dbReference>
<dbReference type="PANTHER" id="PTHR46796">
    <property type="entry name" value="HTH-TYPE TRANSCRIPTIONAL ACTIVATOR RHAS-RELATED"/>
    <property type="match status" value="1"/>
</dbReference>
<name>A0A7Y9IBM8_9ACTN</name>
<dbReference type="InterPro" id="IPR018062">
    <property type="entry name" value="HTH_AraC-typ_CS"/>
</dbReference>
<dbReference type="InterPro" id="IPR009057">
    <property type="entry name" value="Homeodomain-like_sf"/>
</dbReference>